<evidence type="ECO:0000259" key="2">
    <source>
        <dbReference type="Pfam" id="PF01171"/>
    </source>
</evidence>
<dbReference type="SUPFAM" id="SSF52402">
    <property type="entry name" value="Adenine nucleotide alpha hydrolases-like"/>
    <property type="match status" value="1"/>
</dbReference>
<keyword evidence="1 3" id="KW-0808">Transferase</keyword>
<dbReference type="Gene3D" id="3.40.50.620">
    <property type="entry name" value="HUPs"/>
    <property type="match status" value="1"/>
</dbReference>
<protein>
    <submittedName>
        <fullName evidence="3">tRNA-cytidine(32) 2-sulfurtransferase</fullName>
        <ecNumber evidence="3">2.8.1.-</ecNumber>
    </submittedName>
</protein>
<sequence>MLLAKLMQELHKHGKVQFELKFLVMNPGYNEENWKIIQDNAKILGIPLTTFESDIFNIVADIDKNPCYLYARMRRGYLYSQAKELGCNKIALGHHFDDVIETVLMGMLYGGKIETMMPKLHSKNFEGMELIRPLYMVKEGDIKGWRDYNQLHFIQCACRFTENCVSCGGGRGSKRDEMKELIKQFRASSDVIEKNIFKSIHNINLRTVIGYHKDDEVYNFLDDYNKE</sequence>
<dbReference type="InterPro" id="IPR014729">
    <property type="entry name" value="Rossmann-like_a/b/a_fold"/>
</dbReference>
<evidence type="ECO:0000313" key="3">
    <source>
        <dbReference type="EMBL" id="MPN10428.1"/>
    </source>
</evidence>
<evidence type="ECO:0000256" key="1">
    <source>
        <dbReference type="ARBA" id="ARBA00022679"/>
    </source>
</evidence>
<proteinExistence type="predicted"/>
<dbReference type="EMBL" id="VSSQ01056572">
    <property type="protein sequence ID" value="MPN10428.1"/>
    <property type="molecule type" value="Genomic_DNA"/>
</dbReference>
<feature type="domain" description="tRNA(Ile)-lysidine/2-thiocytidine synthase N-terminal" evidence="2">
    <location>
        <begin position="30"/>
        <end position="155"/>
    </location>
</feature>
<dbReference type="PANTHER" id="PTHR43686:SF1">
    <property type="entry name" value="AMINOTRAN_5 DOMAIN-CONTAINING PROTEIN"/>
    <property type="match status" value="1"/>
</dbReference>
<organism evidence="3">
    <name type="scientific">bioreactor metagenome</name>
    <dbReference type="NCBI Taxonomy" id="1076179"/>
    <lineage>
        <taxon>unclassified sequences</taxon>
        <taxon>metagenomes</taxon>
        <taxon>ecological metagenomes</taxon>
    </lineage>
</organism>
<dbReference type="Pfam" id="PF01171">
    <property type="entry name" value="ATP_bind_3"/>
    <property type="match status" value="1"/>
</dbReference>
<name>A0A645F7T7_9ZZZZ</name>
<dbReference type="GO" id="GO:0008033">
    <property type="term" value="P:tRNA processing"/>
    <property type="evidence" value="ECO:0007669"/>
    <property type="project" value="InterPro"/>
</dbReference>
<gene>
    <name evidence="3" type="primary">ttcA_29</name>
    <name evidence="3" type="ORF">SDC9_157723</name>
</gene>
<dbReference type="InterPro" id="IPR035107">
    <property type="entry name" value="tRNA_thiolation_TtcA_Ctu1"/>
</dbReference>
<reference evidence="3" key="1">
    <citation type="submission" date="2019-08" db="EMBL/GenBank/DDBJ databases">
        <authorList>
            <person name="Kucharzyk K."/>
            <person name="Murdoch R.W."/>
            <person name="Higgins S."/>
            <person name="Loffler F."/>
        </authorList>
    </citation>
    <scope>NUCLEOTIDE SEQUENCE</scope>
</reference>
<dbReference type="EC" id="2.8.1.-" evidence="3"/>
<accession>A0A645F7T7</accession>
<dbReference type="GO" id="GO:0016740">
    <property type="term" value="F:transferase activity"/>
    <property type="evidence" value="ECO:0007669"/>
    <property type="project" value="UniProtKB-KW"/>
</dbReference>
<dbReference type="AlphaFoldDB" id="A0A645F7T7"/>
<comment type="caution">
    <text evidence="3">The sequence shown here is derived from an EMBL/GenBank/DDBJ whole genome shotgun (WGS) entry which is preliminary data.</text>
</comment>
<dbReference type="CDD" id="cd24138">
    <property type="entry name" value="TtcA-like"/>
    <property type="match status" value="1"/>
</dbReference>
<dbReference type="PIRSF" id="PIRSF004976">
    <property type="entry name" value="ATPase_YdaO"/>
    <property type="match status" value="1"/>
</dbReference>
<dbReference type="PANTHER" id="PTHR43686">
    <property type="entry name" value="SULFURTRANSFERASE-RELATED"/>
    <property type="match status" value="1"/>
</dbReference>
<dbReference type="InterPro" id="IPR011063">
    <property type="entry name" value="TilS/TtcA_N"/>
</dbReference>